<dbReference type="Pfam" id="PF00248">
    <property type="entry name" value="Aldo_ket_red"/>
    <property type="match status" value="1"/>
</dbReference>
<dbReference type="NCBIfam" id="TIGR01409">
    <property type="entry name" value="TAT_signal_seq"/>
    <property type="match status" value="1"/>
</dbReference>
<reference evidence="3" key="1">
    <citation type="journal article" date="2014" name="Front. Microbiol.">
        <title>High frequency of phylogenetically diverse reductive dehalogenase-homologous genes in deep subseafloor sedimentary metagenomes.</title>
        <authorList>
            <person name="Kawai M."/>
            <person name="Futagami T."/>
            <person name="Toyoda A."/>
            <person name="Takaki Y."/>
            <person name="Nishi S."/>
            <person name="Hori S."/>
            <person name="Arai W."/>
            <person name="Tsubouchi T."/>
            <person name="Morono Y."/>
            <person name="Uchiyama I."/>
            <person name="Ito T."/>
            <person name="Fujiyama A."/>
            <person name="Inagaki F."/>
            <person name="Takami H."/>
        </authorList>
    </citation>
    <scope>NUCLEOTIDE SEQUENCE</scope>
    <source>
        <strain evidence="3">Expedition CK06-06</strain>
    </source>
</reference>
<accession>X0TJR2</accession>
<dbReference type="Pfam" id="PF10518">
    <property type="entry name" value="TAT_signal"/>
    <property type="match status" value="1"/>
</dbReference>
<evidence type="ECO:0000256" key="1">
    <source>
        <dbReference type="SAM" id="MobiDB-lite"/>
    </source>
</evidence>
<organism evidence="3">
    <name type="scientific">marine sediment metagenome</name>
    <dbReference type="NCBI Taxonomy" id="412755"/>
    <lineage>
        <taxon>unclassified sequences</taxon>
        <taxon>metagenomes</taxon>
        <taxon>ecological metagenomes</taxon>
    </lineage>
</organism>
<dbReference type="PROSITE" id="PS51318">
    <property type="entry name" value="TAT"/>
    <property type="match status" value="1"/>
</dbReference>
<dbReference type="PANTHER" id="PTHR43312:SF1">
    <property type="entry name" value="NADP-DEPENDENT OXIDOREDUCTASE DOMAIN-CONTAINING PROTEIN"/>
    <property type="match status" value="1"/>
</dbReference>
<protein>
    <recommendedName>
        <fullName evidence="2">NADP-dependent oxidoreductase domain-containing protein</fullName>
    </recommendedName>
</protein>
<dbReference type="InterPro" id="IPR019546">
    <property type="entry name" value="TAT_signal_bac_arc"/>
</dbReference>
<dbReference type="AlphaFoldDB" id="X0TJR2"/>
<dbReference type="SUPFAM" id="SSF51430">
    <property type="entry name" value="NAD(P)-linked oxidoreductase"/>
    <property type="match status" value="1"/>
</dbReference>
<feature type="region of interest" description="Disordered" evidence="1">
    <location>
        <begin position="28"/>
        <end position="54"/>
    </location>
</feature>
<dbReference type="PANTHER" id="PTHR43312">
    <property type="entry name" value="D-THREO-ALDOSE 1-DEHYDROGENASE"/>
    <property type="match status" value="1"/>
</dbReference>
<sequence>MEKKNAKIDRRNFLKTAGAAGLGSVLASAETNAADPSPSTKTEESKPPQVPRRKLGKTGVEVSCLALGTIFNVLENQILLRKSLQWGVTYWDTAHGYTGGNSELGIGKYLTKNPDVRKELFIVSKASGARTVADVEKRLRTSLERMNTKYIDLYYGVHGLDDPARLTSE</sequence>
<proteinExistence type="predicted"/>
<dbReference type="InterPro" id="IPR053135">
    <property type="entry name" value="AKR2_Oxidoreductase"/>
</dbReference>
<dbReference type="Gene3D" id="3.20.20.100">
    <property type="entry name" value="NADP-dependent oxidoreductase domain"/>
    <property type="match status" value="1"/>
</dbReference>
<dbReference type="EMBL" id="BARS01008271">
    <property type="protein sequence ID" value="GAF76345.1"/>
    <property type="molecule type" value="Genomic_DNA"/>
</dbReference>
<feature type="non-terminal residue" evidence="3">
    <location>
        <position position="169"/>
    </location>
</feature>
<gene>
    <name evidence="3" type="ORF">S01H1_15797</name>
</gene>
<dbReference type="InterPro" id="IPR036812">
    <property type="entry name" value="NAD(P)_OxRdtase_dom_sf"/>
</dbReference>
<evidence type="ECO:0000259" key="2">
    <source>
        <dbReference type="Pfam" id="PF00248"/>
    </source>
</evidence>
<comment type="caution">
    <text evidence="3">The sequence shown here is derived from an EMBL/GenBank/DDBJ whole genome shotgun (WGS) entry which is preliminary data.</text>
</comment>
<dbReference type="InterPro" id="IPR006311">
    <property type="entry name" value="TAT_signal"/>
</dbReference>
<evidence type="ECO:0000313" key="3">
    <source>
        <dbReference type="EMBL" id="GAF76345.1"/>
    </source>
</evidence>
<feature type="domain" description="NADP-dependent oxidoreductase" evidence="2">
    <location>
        <begin position="79"/>
        <end position="155"/>
    </location>
</feature>
<dbReference type="InterPro" id="IPR023210">
    <property type="entry name" value="NADP_OxRdtase_dom"/>
</dbReference>
<name>X0TJR2_9ZZZZ</name>